<feature type="compositionally biased region" description="Low complexity" evidence="1">
    <location>
        <begin position="923"/>
        <end position="933"/>
    </location>
</feature>
<evidence type="ECO:0000256" key="1">
    <source>
        <dbReference type="SAM" id="MobiDB-lite"/>
    </source>
</evidence>
<evidence type="ECO:0000313" key="5">
    <source>
        <dbReference type="EMBL" id="TRY74995.1"/>
    </source>
</evidence>
<keyword evidence="2" id="KW-0472">Membrane</keyword>
<dbReference type="EMBL" id="VCGU01000005">
    <property type="protein sequence ID" value="TRY74995.1"/>
    <property type="molecule type" value="Genomic_DNA"/>
</dbReference>
<name>A0A553PBD0_TIGCA</name>
<dbReference type="AlphaFoldDB" id="A0A553PBD0"/>
<reference evidence="5 6" key="1">
    <citation type="journal article" date="2018" name="Nat. Ecol. Evol.">
        <title>Genomic signatures of mitonuclear coevolution across populations of Tigriopus californicus.</title>
        <authorList>
            <person name="Barreto F.S."/>
            <person name="Watson E.T."/>
            <person name="Lima T.G."/>
            <person name="Willett C.S."/>
            <person name="Edmands S."/>
            <person name="Li W."/>
            <person name="Burton R.S."/>
        </authorList>
    </citation>
    <scope>NUCLEOTIDE SEQUENCE [LARGE SCALE GENOMIC DNA]</scope>
    <source>
        <strain evidence="5 6">San Diego</strain>
    </source>
</reference>
<feature type="chain" id="PRO_5021729656" description="Calcium-activated chloride channel N-terminal domain-containing protein" evidence="3">
    <location>
        <begin position="21"/>
        <end position="1049"/>
    </location>
</feature>
<dbReference type="InterPro" id="IPR013642">
    <property type="entry name" value="CLCA_N"/>
</dbReference>
<feature type="transmembrane region" description="Helical" evidence="2">
    <location>
        <begin position="743"/>
        <end position="769"/>
    </location>
</feature>
<gene>
    <name evidence="5" type="ORF">TCAL_08644</name>
</gene>
<evidence type="ECO:0000256" key="3">
    <source>
        <dbReference type="SAM" id="SignalP"/>
    </source>
</evidence>
<proteinExistence type="predicted"/>
<evidence type="ECO:0000259" key="4">
    <source>
        <dbReference type="Pfam" id="PF08434"/>
    </source>
</evidence>
<feature type="compositionally biased region" description="Polar residues" evidence="1">
    <location>
        <begin position="830"/>
        <end position="841"/>
    </location>
</feature>
<sequence length="1049" mass="116515">MPGEKLTLALWLAIISSVQNEEVFLKIDKNVPIPSGLDCNGALLKLKSFLDQSSTSIHQATGELHQWTKVTLEIPSSWSGCTKDANGTVPVLAAHVIMAEKSMTRAVQPEGCGIRGKQVRLKSSFLTGETDQNQEDCLENPCSIEPGQAGIETSLLFSINAITFPQMSRVCDETTHDKDAPNLQNLLCDYKSVMEVIREEAESARSLSRNVQFQVVQANPLLAQGQGDLVIIFDNSVQMQGHWTAVRIGLEQLFITMNPNTLVTMIINENVPLTQTRMSILGLWSPTIVVLTATPIDEAEDWNSTITWVKENRLSVDVMTVPQVKTRKLVELTQFGNLYALPLSGTDHDRGALAGAILMAMVEHIEGINFQQIAQVVKDPLSDNWVHGHFEVQSDMTSKEAPKFQVLVLSPWNLYPQVNMIVEAPNGTKWQTSNNSIYRVWSSHVLQLKPDGFGFQSGTWKFSIQGPGSSFSGKIHVMAFVDVGTKPIGRSFFQSNSKLGLNATDDTFAVSVFTSLEQVTNMDQNWTVKAKLINGFTSTDLILKDDGLIVPDVMKKDHLHSQYFFDIKERGFYSTQFELWNENGIQRFWPGPSLFVDQPINNSLSGDRIPPSRIMDLRTSLVRDDLVSLIWTAPGDDLNLGQANFYRIFCGLSREDLSFDDCVAVRSGLVRFSHEAGTREEITFPLAIIGVPVYFGIKAYDNVGNSGSMSNVAEVFVPGPPTIPTTPSNPDDNPPNGIYISEAGFIALLVILGLLLILVVLVACVYVCLRMRKRRQEKKHEQKALELFMANQRQHQPPKSSQSNVYSDIISSGQKIEQNAPKFKSRTKTKTNGSLSPSLVQHSLPERRHSERSISSSSSSQIGDANQAYIGSPVVQVRKPKSKSTTPAPPPPPPQREVQLSPRQLISNQGRDRRPLSPETLRQMSWSQSMESSSDSDFEPMDVPYQGPPPPIRRHASQTDYSRQFKKPSAAQKAASLNSPQVQQGQPFNYITFSEMLYGDHRRQQPLGSPDLSSSRAVSYVLQCPNQTYFNGSINTHLIKPCLVSTHHH</sequence>
<feature type="signal peptide" evidence="3">
    <location>
        <begin position="1"/>
        <end position="20"/>
    </location>
</feature>
<feature type="domain" description="Calcium-activated chloride channel N-terminal" evidence="4">
    <location>
        <begin position="136"/>
        <end position="203"/>
    </location>
</feature>
<organism evidence="5 6">
    <name type="scientific">Tigriopus californicus</name>
    <name type="common">Marine copepod</name>
    <dbReference type="NCBI Taxonomy" id="6832"/>
    <lineage>
        <taxon>Eukaryota</taxon>
        <taxon>Metazoa</taxon>
        <taxon>Ecdysozoa</taxon>
        <taxon>Arthropoda</taxon>
        <taxon>Crustacea</taxon>
        <taxon>Multicrustacea</taxon>
        <taxon>Hexanauplia</taxon>
        <taxon>Copepoda</taxon>
        <taxon>Harpacticoida</taxon>
        <taxon>Harpacticidae</taxon>
        <taxon>Tigriopus</taxon>
    </lineage>
</organism>
<comment type="caution">
    <text evidence="5">The sequence shown here is derived from an EMBL/GenBank/DDBJ whole genome shotgun (WGS) entry which is preliminary data.</text>
</comment>
<keyword evidence="2" id="KW-0812">Transmembrane</keyword>
<dbReference type="Pfam" id="PF08434">
    <property type="entry name" value="CLCA"/>
    <property type="match status" value="1"/>
</dbReference>
<keyword evidence="2" id="KW-1133">Transmembrane helix</keyword>
<protein>
    <recommendedName>
        <fullName evidence="4">Calcium-activated chloride channel N-terminal domain-containing protein</fullName>
    </recommendedName>
</protein>
<evidence type="ECO:0000256" key="2">
    <source>
        <dbReference type="SAM" id="Phobius"/>
    </source>
</evidence>
<feature type="region of interest" description="Disordered" evidence="1">
    <location>
        <begin position="816"/>
        <end position="983"/>
    </location>
</feature>
<keyword evidence="6" id="KW-1185">Reference proteome</keyword>
<dbReference type="Proteomes" id="UP000318571">
    <property type="component" value="Chromosome 2"/>
</dbReference>
<keyword evidence="3" id="KW-0732">Signal</keyword>
<dbReference type="STRING" id="6832.A0A553PBD0"/>
<accession>A0A553PBD0</accession>
<evidence type="ECO:0000313" key="6">
    <source>
        <dbReference type="Proteomes" id="UP000318571"/>
    </source>
</evidence>